<gene>
    <name evidence="3" type="ORF">SAMN06296036_108168</name>
</gene>
<dbReference type="SUPFAM" id="SSF50346">
    <property type="entry name" value="PRC-barrel domain"/>
    <property type="match status" value="2"/>
</dbReference>
<sequence>MAFLFNEARNFTAYAKDGEIGRVKDMLFDDRTLNMRYVVIDKSRWLPGNKILLSPYAIESCDYEKEKIYFDLNQRKIQDAPSLEDHLPVSRQFESQLYHHYSWIPYWTGAPLSYSWYPYPGHRIKSSNSHPKEKDARRPWGNGDRDDQNLRSCREICGYRISSADDEEFGELSDLIITDDDFLLIDLVVCSRRWLPGGKTFCLSPLFAAALDEIGRSVHMELSREAILSSPPFQWEYYGEPYRKSLAEHYQKIKNQGPESSGNSQDGRIPVS</sequence>
<dbReference type="OrthoDB" id="9793882at2"/>
<dbReference type="Proteomes" id="UP000192907">
    <property type="component" value="Unassembled WGS sequence"/>
</dbReference>
<dbReference type="Gene3D" id="3.90.50.10">
    <property type="entry name" value="Photosynthetic Reaction Center, subunit H, domain 2"/>
    <property type="match status" value="2"/>
</dbReference>
<protein>
    <submittedName>
        <fullName evidence="3">PRC-barrel domain-containing protein</fullName>
    </submittedName>
</protein>
<feature type="compositionally biased region" description="Polar residues" evidence="1">
    <location>
        <begin position="253"/>
        <end position="266"/>
    </location>
</feature>
<feature type="domain" description="PRC-barrel" evidence="2">
    <location>
        <begin position="4"/>
        <end position="71"/>
    </location>
</feature>
<dbReference type="InterPro" id="IPR014747">
    <property type="entry name" value="Bac_photo_RC_H_C"/>
</dbReference>
<keyword evidence="4" id="KW-1185">Reference proteome</keyword>
<evidence type="ECO:0000313" key="4">
    <source>
        <dbReference type="Proteomes" id="UP000192907"/>
    </source>
</evidence>
<dbReference type="EMBL" id="FWZT01000008">
    <property type="protein sequence ID" value="SMF26802.1"/>
    <property type="molecule type" value="Genomic_DNA"/>
</dbReference>
<dbReference type="GO" id="GO:0030077">
    <property type="term" value="C:plasma membrane light-harvesting complex"/>
    <property type="evidence" value="ECO:0007669"/>
    <property type="project" value="InterPro"/>
</dbReference>
<dbReference type="GO" id="GO:0019684">
    <property type="term" value="P:photosynthesis, light reaction"/>
    <property type="evidence" value="ECO:0007669"/>
    <property type="project" value="InterPro"/>
</dbReference>
<name>A0A1Y6BSA7_9BACT</name>
<dbReference type="InterPro" id="IPR011033">
    <property type="entry name" value="PRC_barrel-like_sf"/>
</dbReference>
<dbReference type="Pfam" id="PF05239">
    <property type="entry name" value="PRC"/>
    <property type="match status" value="1"/>
</dbReference>
<dbReference type="STRING" id="1513793.SAMN06296036_108168"/>
<evidence type="ECO:0000313" key="3">
    <source>
        <dbReference type="EMBL" id="SMF26802.1"/>
    </source>
</evidence>
<dbReference type="InterPro" id="IPR027275">
    <property type="entry name" value="PRC-brl_dom"/>
</dbReference>
<reference evidence="4" key="1">
    <citation type="submission" date="2017-04" db="EMBL/GenBank/DDBJ databases">
        <authorList>
            <person name="Varghese N."/>
            <person name="Submissions S."/>
        </authorList>
    </citation>
    <scope>NUCLEOTIDE SEQUENCE [LARGE SCALE GENOMIC DNA]</scope>
    <source>
        <strain evidence="4">RKEM611</strain>
    </source>
</reference>
<dbReference type="RefSeq" id="WP_132318818.1">
    <property type="nucleotide sequence ID" value="NZ_FWZT01000008.1"/>
</dbReference>
<evidence type="ECO:0000259" key="2">
    <source>
        <dbReference type="Pfam" id="PF05239"/>
    </source>
</evidence>
<dbReference type="AlphaFoldDB" id="A0A1Y6BSA7"/>
<proteinExistence type="predicted"/>
<organism evidence="3 4">
    <name type="scientific">Pseudobacteriovorax antillogorgiicola</name>
    <dbReference type="NCBI Taxonomy" id="1513793"/>
    <lineage>
        <taxon>Bacteria</taxon>
        <taxon>Pseudomonadati</taxon>
        <taxon>Bdellovibrionota</taxon>
        <taxon>Oligoflexia</taxon>
        <taxon>Oligoflexales</taxon>
        <taxon>Pseudobacteriovoracaceae</taxon>
        <taxon>Pseudobacteriovorax</taxon>
    </lineage>
</organism>
<feature type="region of interest" description="Disordered" evidence="1">
    <location>
        <begin position="253"/>
        <end position="272"/>
    </location>
</feature>
<evidence type="ECO:0000256" key="1">
    <source>
        <dbReference type="SAM" id="MobiDB-lite"/>
    </source>
</evidence>
<accession>A0A1Y6BSA7</accession>